<dbReference type="EMBL" id="MU853226">
    <property type="protein sequence ID" value="KAK4124724.1"/>
    <property type="molecule type" value="Genomic_DNA"/>
</dbReference>
<dbReference type="AlphaFoldDB" id="A0AAN6U228"/>
<gene>
    <name evidence="1" type="ORF">N657DRAFT_330700</name>
</gene>
<reference evidence="1" key="1">
    <citation type="journal article" date="2023" name="Mol. Phylogenet. Evol.">
        <title>Genome-scale phylogeny and comparative genomics of the fungal order Sordariales.</title>
        <authorList>
            <person name="Hensen N."/>
            <person name="Bonometti L."/>
            <person name="Westerberg I."/>
            <person name="Brannstrom I.O."/>
            <person name="Guillou S."/>
            <person name="Cros-Aarteil S."/>
            <person name="Calhoun S."/>
            <person name="Haridas S."/>
            <person name="Kuo A."/>
            <person name="Mondo S."/>
            <person name="Pangilinan J."/>
            <person name="Riley R."/>
            <person name="LaButti K."/>
            <person name="Andreopoulos B."/>
            <person name="Lipzen A."/>
            <person name="Chen C."/>
            <person name="Yan M."/>
            <person name="Daum C."/>
            <person name="Ng V."/>
            <person name="Clum A."/>
            <person name="Steindorff A."/>
            <person name="Ohm R.A."/>
            <person name="Martin F."/>
            <person name="Silar P."/>
            <person name="Natvig D.O."/>
            <person name="Lalanne C."/>
            <person name="Gautier V."/>
            <person name="Ament-Velasquez S.L."/>
            <person name="Kruys A."/>
            <person name="Hutchinson M.I."/>
            <person name="Powell A.J."/>
            <person name="Barry K."/>
            <person name="Miller A.N."/>
            <person name="Grigoriev I.V."/>
            <person name="Debuchy R."/>
            <person name="Gladieux P."/>
            <person name="Hiltunen Thoren M."/>
            <person name="Johannesson H."/>
        </authorList>
    </citation>
    <scope>NUCLEOTIDE SEQUENCE</scope>
    <source>
        <strain evidence="1">CBS 731.68</strain>
    </source>
</reference>
<evidence type="ECO:0000313" key="2">
    <source>
        <dbReference type="Proteomes" id="UP001302602"/>
    </source>
</evidence>
<dbReference type="Proteomes" id="UP001302602">
    <property type="component" value="Unassembled WGS sequence"/>
</dbReference>
<evidence type="ECO:0000313" key="1">
    <source>
        <dbReference type="EMBL" id="KAK4124724.1"/>
    </source>
</evidence>
<dbReference type="RefSeq" id="XP_062648495.1">
    <property type="nucleotide sequence ID" value="XM_062786861.1"/>
</dbReference>
<reference evidence="1" key="2">
    <citation type="submission" date="2023-05" db="EMBL/GenBank/DDBJ databases">
        <authorList>
            <consortium name="Lawrence Berkeley National Laboratory"/>
            <person name="Steindorff A."/>
            <person name="Hensen N."/>
            <person name="Bonometti L."/>
            <person name="Westerberg I."/>
            <person name="Brannstrom I.O."/>
            <person name="Guillou S."/>
            <person name="Cros-Aarteil S."/>
            <person name="Calhoun S."/>
            <person name="Haridas S."/>
            <person name="Kuo A."/>
            <person name="Mondo S."/>
            <person name="Pangilinan J."/>
            <person name="Riley R."/>
            <person name="Labutti K."/>
            <person name="Andreopoulos B."/>
            <person name="Lipzen A."/>
            <person name="Chen C."/>
            <person name="Yanf M."/>
            <person name="Daum C."/>
            <person name="Ng V."/>
            <person name="Clum A."/>
            <person name="Ohm R."/>
            <person name="Martin F."/>
            <person name="Silar P."/>
            <person name="Natvig D."/>
            <person name="Lalanne C."/>
            <person name="Gautier V."/>
            <person name="Ament-Velasquez S.L."/>
            <person name="Kruys A."/>
            <person name="Hutchinson M.I."/>
            <person name="Powell A.J."/>
            <person name="Barry K."/>
            <person name="Miller A.N."/>
            <person name="Grigoriev I.V."/>
            <person name="Debuchy R."/>
            <person name="Gladieux P."/>
            <person name="Thoren M.H."/>
            <person name="Johannesson H."/>
        </authorList>
    </citation>
    <scope>NUCLEOTIDE SEQUENCE</scope>
    <source>
        <strain evidence="1">CBS 731.68</strain>
    </source>
</reference>
<name>A0AAN6U228_9PEZI</name>
<keyword evidence="2" id="KW-1185">Reference proteome</keyword>
<sequence length="159" mass="17978">MCVQGEHCGFCLGSADKTYPGLAEYGGWDNRGITLCQNERYCVPVMIEKFPCLEKDRSAESQARVQGCTAASDKSTYLVLYQHLYVNRVQVNDDRPRHVSEPLRGKRREKWSVVAECHEDVNFLVVPDDDCVLCSQLPDVPDSLQGVYHQPHVGPSWHP</sequence>
<comment type="caution">
    <text evidence="1">The sequence shown here is derived from an EMBL/GenBank/DDBJ whole genome shotgun (WGS) entry which is preliminary data.</text>
</comment>
<protein>
    <submittedName>
        <fullName evidence="1">Uncharacterized protein</fullName>
    </submittedName>
</protein>
<accession>A0AAN6U228</accession>
<dbReference type="GeneID" id="87823631"/>
<organism evidence="1 2">
    <name type="scientific">Parathielavia appendiculata</name>
    <dbReference type="NCBI Taxonomy" id="2587402"/>
    <lineage>
        <taxon>Eukaryota</taxon>
        <taxon>Fungi</taxon>
        <taxon>Dikarya</taxon>
        <taxon>Ascomycota</taxon>
        <taxon>Pezizomycotina</taxon>
        <taxon>Sordariomycetes</taxon>
        <taxon>Sordariomycetidae</taxon>
        <taxon>Sordariales</taxon>
        <taxon>Chaetomiaceae</taxon>
        <taxon>Parathielavia</taxon>
    </lineage>
</organism>
<proteinExistence type="predicted"/>